<protein>
    <submittedName>
        <fullName evidence="3">Aminodeoxychorismate/anthranilate synthase component II</fullName>
        <ecNumber evidence="3">4.1.3.27</ecNumber>
    </submittedName>
</protein>
<dbReference type="InterPro" id="IPR050472">
    <property type="entry name" value="Anth_synth/Amidotransfase"/>
</dbReference>
<dbReference type="InterPro" id="IPR017926">
    <property type="entry name" value="GATASE"/>
</dbReference>
<sequence length="235" mass="24810">MTTPGQLLPTTLSADERTGEPVRILVVDNYDSFVFTLVGYLRELGADTVVVRNDEVTPDQVRELAAESAGVLLSPGPGAPAEAGVSMGLVDWAIEADKPLYGVCLGHQAIAEAQGSVVTHAEELMHGKTSQLLHTGHPMFDGVPAEFTATRYHSLAVVRDTLDESVLEITAETPGGVVMAVAHRSAPVWGVQFHPESVLTQGGYQMLGNWLETVGVTGASARAAEKTPLLDRSGA</sequence>
<dbReference type="PRINTS" id="PR00099">
    <property type="entry name" value="CPSGATASE"/>
</dbReference>
<evidence type="ECO:0000259" key="2">
    <source>
        <dbReference type="Pfam" id="PF00117"/>
    </source>
</evidence>
<dbReference type="CDD" id="cd01743">
    <property type="entry name" value="GATase1_Anthranilate_Synthase"/>
    <property type="match status" value="1"/>
</dbReference>
<dbReference type="PRINTS" id="PR00097">
    <property type="entry name" value="ANTSNTHASEII"/>
</dbReference>
<dbReference type="RefSeq" id="WP_278157745.1">
    <property type="nucleotide sequence ID" value="NZ_CP121252.1"/>
</dbReference>
<dbReference type="PANTHER" id="PTHR43418">
    <property type="entry name" value="MULTIFUNCTIONAL TRYPTOPHAN BIOSYNTHESIS PROTEIN-RELATED"/>
    <property type="match status" value="1"/>
</dbReference>
<dbReference type="NCBIfam" id="TIGR00566">
    <property type="entry name" value="trpG_papA"/>
    <property type="match status" value="1"/>
</dbReference>
<keyword evidence="4" id="KW-1185">Reference proteome</keyword>
<dbReference type="Pfam" id="PF00117">
    <property type="entry name" value="GATase"/>
    <property type="match status" value="1"/>
</dbReference>
<gene>
    <name evidence="3" type="ORF">P8192_00535</name>
</gene>
<reference evidence="3 4" key="1">
    <citation type="submission" date="2023-04" db="EMBL/GenBank/DDBJ databases">
        <title>Funneling lignin-derived compounds into biodiesel using alkali-halophilic Citricoccus sp. P2.</title>
        <authorList>
            <person name="Luo C.-B."/>
        </authorList>
    </citation>
    <scope>NUCLEOTIDE SEQUENCE [LARGE SCALE GENOMIC DNA]</scope>
    <source>
        <strain evidence="3 4">P2</strain>
    </source>
</reference>
<dbReference type="PANTHER" id="PTHR43418:SF4">
    <property type="entry name" value="MULTIFUNCTIONAL TRYPTOPHAN BIOSYNTHESIS PROTEIN"/>
    <property type="match status" value="1"/>
</dbReference>
<evidence type="ECO:0000256" key="1">
    <source>
        <dbReference type="ARBA" id="ARBA00022962"/>
    </source>
</evidence>
<accession>A0ABY8H7R1</accession>
<keyword evidence="3" id="KW-0456">Lyase</keyword>
<dbReference type="EMBL" id="CP121252">
    <property type="protein sequence ID" value="WFP16647.1"/>
    <property type="molecule type" value="Genomic_DNA"/>
</dbReference>
<evidence type="ECO:0000313" key="3">
    <source>
        <dbReference type="EMBL" id="WFP16647.1"/>
    </source>
</evidence>
<dbReference type="PROSITE" id="PS51273">
    <property type="entry name" value="GATASE_TYPE_1"/>
    <property type="match status" value="1"/>
</dbReference>
<feature type="domain" description="Glutamine amidotransferase" evidence="2">
    <location>
        <begin position="25"/>
        <end position="211"/>
    </location>
</feature>
<evidence type="ECO:0000313" key="4">
    <source>
        <dbReference type="Proteomes" id="UP001219037"/>
    </source>
</evidence>
<name>A0ABY8H7R1_9MICC</name>
<dbReference type="PRINTS" id="PR00096">
    <property type="entry name" value="GATASE"/>
</dbReference>
<proteinExistence type="predicted"/>
<organism evidence="3 4">
    <name type="scientific">Citricoccus muralis</name>
    <dbReference type="NCBI Taxonomy" id="169134"/>
    <lineage>
        <taxon>Bacteria</taxon>
        <taxon>Bacillati</taxon>
        <taxon>Actinomycetota</taxon>
        <taxon>Actinomycetes</taxon>
        <taxon>Micrococcales</taxon>
        <taxon>Micrococcaceae</taxon>
        <taxon>Citricoccus</taxon>
    </lineage>
</organism>
<dbReference type="EC" id="4.1.3.27" evidence="3"/>
<dbReference type="SUPFAM" id="SSF52317">
    <property type="entry name" value="Class I glutamine amidotransferase-like"/>
    <property type="match status" value="1"/>
</dbReference>
<dbReference type="Proteomes" id="UP001219037">
    <property type="component" value="Chromosome"/>
</dbReference>
<dbReference type="GO" id="GO:0004049">
    <property type="term" value="F:anthranilate synthase activity"/>
    <property type="evidence" value="ECO:0007669"/>
    <property type="project" value="UniProtKB-EC"/>
</dbReference>
<dbReference type="InterPro" id="IPR006221">
    <property type="entry name" value="TrpG/PapA_dom"/>
</dbReference>
<keyword evidence="1" id="KW-0315">Glutamine amidotransferase</keyword>
<dbReference type="InterPro" id="IPR029062">
    <property type="entry name" value="Class_I_gatase-like"/>
</dbReference>
<dbReference type="Gene3D" id="3.40.50.880">
    <property type="match status" value="1"/>
</dbReference>